<accession>A0A545AKV4</accession>
<feature type="transmembrane region" description="Helical" evidence="6">
    <location>
        <begin position="245"/>
        <end position="265"/>
    </location>
</feature>
<dbReference type="OrthoDB" id="3227279at2"/>
<dbReference type="Gene3D" id="1.20.1250.20">
    <property type="entry name" value="MFS general substrate transporter like domains"/>
    <property type="match status" value="1"/>
</dbReference>
<dbReference type="PANTHER" id="PTHR23513:SF11">
    <property type="entry name" value="STAPHYLOFERRIN A TRANSPORTER"/>
    <property type="match status" value="1"/>
</dbReference>
<gene>
    <name evidence="7" type="ORF">FL583_27070</name>
</gene>
<organism evidence="7 8">
    <name type="scientific">Cryptosporangium phraense</name>
    <dbReference type="NCBI Taxonomy" id="2593070"/>
    <lineage>
        <taxon>Bacteria</taxon>
        <taxon>Bacillati</taxon>
        <taxon>Actinomycetota</taxon>
        <taxon>Actinomycetes</taxon>
        <taxon>Cryptosporangiales</taxon>
        <taxon>Cryptosporangiaceae</taxon>
        <taxon>Cryptosporangium</taxon>
    </lineage>
</organism>
<keyword evidence="3 6" id="KW-0812">Transmembrane</keyword>
<feature type="transmembrane region" description="Helical" evidence="6">
    <location>
        <begin position="302"/>
        <end position="324"/>
    </location>
</feature>
<evidence type="ECO:0000313" key="8">
    <source>
        <dbReference type="Proteomes" id="UP000317982"/>
    </source>
</evidence>
<keyword evidence="5 6" id="KW-0472">Membrane</keyword>
<evidence type="ECO:0000256" key="6">
    <source>
        <dbReference type="SAM" id="Phobius"/>
    </source>
</evidence>
<comment type="caution">
    <text evidence="7">The sequence shown here is derived from an EMBL/GenBank/DDBJ whole genome shotgun (WGS) entry which is preliminary data.</text>
</comment>
<dbReference type="PANTHER" id="PTHR23513">
    <property type="entry name" value="INTEGRAL MEMBRANE EFFLUX PROTEIN-RELATED"/>
    <property type="match status" value="1"/>
</dbReference>
<name>A0A545AKV4_9ACTN</name>
<feature type="transmembrane region" description="Helical" evidence="6">
    <location>
        <begin position="45"/>
        <end position="66"/>
    </location>
</feature>
<evidence type="ECO:0000256" key="4">
    <source>
        <dbReference type="ARBA" id="ARBA00022989"/>
    </source>
</evidence>
<dbReference type="RefSeq" id="WP_142707656.1">
    <property type="nucleotide sequence ID" value="NZ_VIRS01000021.1"/>
</dbReference>
<proteinExistence type="predicted"/>
<dbReference type="SUPFAM" id="SSF103473">
    <property type="entry name" value="MFS general substrate transporter"/>
    <property type="match status" value="1"/>
</dbReference>
<evidence type="ECO:0000313" key="7">
    <source>
        <dbReference type="EMBL" id="TQS41944.1"/>
    </source>
</evidence>
<evidence type="ECO:0000256" key="1">
    <source>
        <dbReference type="ARBA" id="ARBA00004651"/>
    </source>
</evidence>
<dbReference type="Proteomes" id="UP000317982">
    <property type="component" value="Unassembled WGS sequence"/>
</dbReference>
<dbReference type="InterPro" id="IPR036259">
    <property type="entry name" value="MFS_trans_sf"/>
</dbReference>
<evidence type="ECO:0000256" key="5">
    <source>
        <dbReference type="ARBA" id="ARBA00023136"/>
    </source>
</evidence>
<dbReference type="GO" id="GO:0022857">
    <property type="term" value="F:transmembrane transporter activity"/>
    <property type="evidence" value="ECO:0007669"/>
    <property type="project" value="InterPro"/>
</dbReference>
<sequence length="389" mass="39155">MASLTSSLRVGEFRALWGAELLSLAGDQLARVAVAVLVFGRTGSAGWAAFAYALTFLPAVVGGVVLSWPADRYRRRTVLVVADVVRAGLVAGMALPGVPLWVLCVLLTGVVLAGAPFTAAQGALLPEVLPGELYQRGLAVRQVTSQTVQLVGFGAGGLLAAASPSVALGADAATFGLSALILRLGLTDRPKPRPTTRASGNAAIAHVFADPRRRVLLLLAWNVGWFVVPEALAAPYAAALGSGPAAVGLLMAADPLGSVLGAWALVRFVPAPVRDRLIGPLAVAAGVPLILCLVAPGLPATLALWALSGSASTAYLLKTQATFVRATPDAERGRAIGFAASGLLAAQGVTVLAGGVLADLMSPPQAVAAAGGIGAACAAVGAVAWKRLS</sequence>
<dbReference type="AlphaFoldDB" id="A0A545AKV4"/>
<dbReference type="CDD" id="cd06173">
    <property type="entry name" value="MFS_MefA_like"/>
    <property type="match status" value="1"/>
</dbReference>
<keyword evidence="2" id="KW-1003">Cell membrane</keyword>
<feature type="transmembrane region" description="Helical" evidence="6">
    <location>
        <begin position="166"/>
        <end position="186"/>
    </location>
</feature>
<dbReference type="GO" id="GO:0005886">
    <property type="term" value="C:plasma membrane"/>
    <property type="evidence" value="ECO:0007669"/>
    <property type="project" value="UniProtKB-SubCell"/>
</dbReference>
<dbReference type="EMBL" id="VIRS01000021">
    <property type="protein sequence ID" value="TQS41944.1"/>
    <property type="molecule type" value="Genomic_DNA"/>
</dbReference>
<protein>
    <submittedName>
        <fullName evidence="7">MFS transporter</fullName>
    </submittedName>
</protein>
<feature type="transmembrane region" description="Helical" evidence="6">
    <location>
        <begin position="215"/>
        <end position="239"/>
    </location>
</feature>
<comment type="subcellular location">
    <subcellularLocation>
        <location evidence="1">Cell membrane</location>
        <topology evidence="1">Multi-pass membrane protein</topology>
    </subcellularLocation>
</comment>
<dbReference type="InterPro" id="IPR011701">
    <property type="entry name" value="MFS"/>
</dbReference>
<dbReference type="InParanoid" id="A0A545AKV4"/>
<evidence type="ECO:0000256" key="3">
    <source>
        <dbReference type="ARBA" id="ARBA00022692"/>
    </source>
</evidence>
<keyword evidence="8" id="KW-1185">Reference proteome</keyword>
<feature type="transmembrane region" description="Helical" evidence="6">
    <location>
        <begin position="336"/>
        <end position="358"/>
    </location>
</feature>
<feature type="transmembrane region" description="Helical" evidence="6">
    <location>
        <begin position="364"/>
        <end position="385"/>
    </location>
</feature>
<keyword evidence="4 6" id="KW-1133">Transmembrane helix</keyword>
<feature type="transmembrane region" description="Helical" evidence="6">
    <location>
        <begin position="100"/>
        <end position="126"/>
    </location>
</feature>
<reference evidence="7 8" key="1">
    <citation type="submission" date="2019-07" db="EMBL/GenBank/DDBJ databases">
        <title>Cryptosporangium phraense sp. nov., isolated from plant litter.</title>
        <authorList>
            <person name="Suriyachadkun C."/>
        </authorList>
    </citation>
    <scope>NUCLEOTIDE SEQUENCE [LARGE SCALE GENOMIC DNA]</scope>
    <source>
        <strain evidence="7 8">A-T 5661</strain>
    </source>
</reference>
<dbReference type="Pfam" id="PF07690">
    <property type="entry name" value="MFS_1"/>
    <property type="match status" value="1"/>
</dbReference>
<evidence type="ECO:0000256" key="2">
    <source>
        <dbReference type="ARBA" id="ARBA00022475"/>
    </source>
</evidence>
<feature type="transmembrane region" description="Helical" evidence="6">
    <location>
        <begin position="277"/>
        <end position="296"/>
    </location>
</feature>